<dbReference type="AlphaFoldDB" id="A0A225W1M2"/>
<organism evidence="1 2">
    <name type="scientific">Phytophthora megakarya</name>
    <dbReference type="NCBI Taxonomy" id="4795"/>
    <lineage>
        <taxon>Eukaryota</taxon>
        <taxon>Sar</taxon>
        <taxon>Stramenopiles</taxon>
        <taxon>Oomycota</taxon>
        <taxon>Peronosporomycetes</taxon>
        <taxon>Peronosporales</taxon>
        <taxon>Peronosporaceae</taxon>
        <taxon>Phytophthora</taxon>
    </lineage>
</organism>
<dbReference type="OrthoDB" id="97124at2759"/>
<reference evidence="2" key="1">
    <citation type="submission" date="2017-03" db="EMBL/GenBank/DDBJ databases">
        <title>Phytopthora megakarya and P. palmivora, two closely related causual agents of cacao black pod achieved similar genome size and gene model numbers by different mechanisms.</title>
        <authorList>
            <person name="Ali S."/>
            <person name="Shao J."/>
            <person name="Larry D.J."/>
            <person name="Kronmiller B."/>
            <person name="Shen D."/>
            <person name="Strem M.D."/>
            <person name="Melnick R.L."/>
            <person name="Guiltinan M.J."/>
            <person name="Tyler B.M."/>
            <person name="Meinhardt L.W."/>
            <person name="Bailey B.A."/>
        </authorList>
    </citation>
    <scope>NUCLEOTIDE SEQUENCE [LARGE SCALE GENOMIC DNA]</scope>
    <source>
        <strain evidence="2">zdho120</strain>
    </source>
</reference>
<protein>
    <submittedName>
        <fullName evidence="1">Uncharacterized protein</fullName>
    </submittedName>
</protein>
<evidence type="ECO:0000313" key="2">
    <source>
        <dbReference type="Proteomes" id="UP000198211"/>
    </source>
</evidence>
<dbReference type="Proteomes" id="UP000198211">
    <property type="component" value="Unassembled WGS sequence"/>
</dbReference>
<dbReference type="PANTHER" id="PTHR48142">
    <property type="entry name" value="PIGMENTOSA GTPASE REGULATOR-LIKE PROTEIN, PUTATIVE-RELATED"/>
    <property type="match status" value="1"/>
</dbReference>
<sequence length="203" mass="22936">MPRRLDWREKAVNLDAAAADKLLEELKTYEVTHSNTMACAICPGAQNKMRYRLLKCNSAPCTEPSLGACSWRGKTLACLQTDTVTVYDYGEHTTSVSSPRAKRFTSAQKAFCREMAEHHLRPVRIRHALARKFETPLEALPTLGTVQNFVNYYSRKYLENHDQVDAIKEKLHDMAFKGSEPLHQAFSFGREMDAEGKLIVGNG</sequence>
<comment type="caution">
    <text evidence="1">The sequence shown here is derived from an EMBL/GenBank/DDBJ whole genome shotgun (WGS) entry which is preliminary data.</text>
</comment>
<dbReference type="PANTHER" id="PTHR48142:SF1">
    <property type="entry name" value="MULE TRANSPOSASE DOMAIN-CONTAINING PROTEIN"/>
    <property type="match status" value="1"/>
</dbReference>
<proteinExistence type="predicted"/>
<dbReference type="EMBL" id="NBNE01002286">
    <property type="protein sequence ID" value="OWZ10917.1"/>
    <property type="molecule type" value="Genomic_DNA"/>
</dbReference>
<gene>
    <name evidence="1" type="ORF">PHMEG_00016141</name>
</gene>
<name>A0A225W1M2_9STRA</name>
<keyword evidence="2" id="KW-1185">Reference proteome</keyword>
<evidence type="ECO:0000313" key="1">
    <source>
        <dbReference type="EMBL" id="OWZ10917.1"/>
    </source>
</evidence>
<accession>A0A225W1M2</accession>